<feature type="domain" description="MTTase N-terminal" evidence="10">
    <location>
        <begin position="5"/>
        <end position="118"/>
    </location>
</feature>
<dbReference type="FunFam" id="3.80.30.20:FF:000001">
    <property type="entry name" value="tRNA-2-methylthio-N(6)-dimethylallyladenosine synthase 2"/>
    <property type="match status" value="1"/>
</dbReference>
<evidence type="ECO:0000256" key="7">
    <source>
        <dbReference type="ARBA" id="ARBA00023014"/>
    </source>
</evidence>
<dbReference type="InterPro" id="IPR012340">
    <property type="entry name" value="NA-bd_OB-fold"/>
</dbReference>
<sequence>MTDILTFFIDQHGCAKNQVDGELIISRLLNLGMTQTFDPAEADLIVINSCGFIESAKKESLDAVCVAHRDYPDAKILLCGCLAERYSQQLKESLPEADGIFGNGDLSKLDEIISQLSENKRPVNVYNQEGVCCGDRKVFLGFRGSAFVKITEGCSNHCSFCAIPLIRGELRSRPASEITAEIESLVSQGIVEINLIGQDLAAYGTGENDNVFGTGRFPLPKINDDGVNCGTETPSALSLLLDKIRDIPGTFFLRLLYIHPDHFNRDIFKCFRENPRLLPYFDIPFQSGDDFIIKAMNRKGSAEEYKRLVADIRRELPEAVLRTTFLTGFPGETAEAAAHTVEFLKAIKSNWSGCFPYSREEDTAAYNMKGRVSAKTAQKRAEELVSVQEELTRKSLSGWVGKEIDVLIEEIVSGEDGLAIGRAWFQAPDVDGSVVVRYEKDDFVQESAVRTGRFVRVKVVASSDVDLDAVFIQGCGNMPDNPSFSLRFAPELTD</sequence>
<dbReference type="PROSITE" id="PS50926">
    <property type="entry name" value="TRAM"/>
    <property type="match status" value="1"/>
</dbReference>
<evidence type="ECO:0000256" key="4">
    <source>
        <dbReference type="ARBA" id="ARBA00022691"/>
    </source>
</evidence>
<evidence type="ECO:0000259" key="11">
    <source>
        <dbReference type="PROSITE" id="PS51918"/>
    </source>
</evidence>
<comment type="function">
    <text evidence="8">Catalyzes the methylthiolation of an aspartic acid residue of ribosomal protein uS12.</text>
</comment>
<dbReference type="Pfam" id="PF04055">
    <property type="entry name" value="Radical_SAM"/>
    <property type="match status" value="1"/>
</dbReference>
<keyword evidence="5 8" id="KW-0479">Metal-binding</keyword>
<keyword evidence="4 8" id="KW-0949">S-adenosyl-L-methionine</keyword>
<dbReference type="GO" id="GO:0006400">
    <property type="term" value="P:tRNA modification"/>
    <property type="evidence" value="ECO:0007669"/>
    <property type="project" value="InterPro"/>
</dbReference>
<dbReference type="InterPro" id="IPR058240">
    <property type="entry name" value="rSAM_sf"/>
</dbReference>
<name>A0A1T4KK91_TREPO</name>
<dbReference type="NCBIfam" id="TIGR01125">
    <property type="entry name" value="30S ribosomal protein S12 methylthiotransferase RimO"/>
    <property type="match status" value="1"/>
</dbReference>
<dbReference type="PANTHER" id="PTHR43837:SF1">
    <property type="entry name" value="RIBOSOMAL PROTEIN US12 METHYLTHIOTRANSFERASE RIMO"/>
    <property type="match status" value="1"/>
</dbReference>
<dbReference type="GO" id="GO:0103039">
    <property type="term" value="F:protein methylthiotransferase activity"/>
    <property type="evidence" value="ECO:0007669"/>
    <property type="project" value="UniProtKB-EC"/>
</dbReference>
<keyword evidence="6 8" id="KW-0408">Iron</keyword>
<dbReference type="GO" id="GO:0005840">
    <property type="term" value="C:ribosome"/>
    <property type="evidence" value="ECO:0007669"/>
    <property type="project" value="UniProtKB-KW"/>
</dbReference>
<dbReference type="PROSITE" id="PS01278">
    <property type="entry name" value="MTTASE_RADICAL"/>
    <property type="match status" value="1"/>
</dbReference>
<dbReference type="SUPFAM" id="SSF102114">
    <property type="entry name" value="Radical SAM enzymes"/>
    <property type="match status" value="1"/>
</dbReference>
<evidence type="ECO:0000313" key="12">
    <source>
        <dbReference type="EMBL" id="SJZ42852.1"/>
    </source>
</evidence>
<dbReference type="InterPro" id="IPR006638">
    <property type="entry name" value="Elp3/MiaA/NifB-like_rSAM"/>
</dbReference>
<evidence type="ECO:0000256" key="2">
    <source>
        <dbReference type="ARBA" id="ARBA00022490"/>
    </source>
</evidence>
<organism evidence="12 13">
    <name type="scientific">Treponema porcinum</name>
    <dbReference type="NCBI Taxonomy" id="261392"/>
    <lineage>
        <taxon>Bacteria</taxon>
        <taxon>Pseudomonadati</taxon>
        <taxon>Spirochaetota</taxon>
        <taxon>Spirochaetia</taxon>
        <taxon>Spirochaetales</taxon>
        <taxon>Treponemataceae</taxon>
        <taxon>Treponema</taxon>
    </lineage>
</organism>
<keyword evidence="3 8" id="KW-0808">Transferase</keyword>
<evidence type="ECO:0000256" key="3">
    <source>
        <dbReference type="ARBA" id="ARBA00022679"/>
    </source>
</evidence>
<keyword evidence="12" id="KW-0687">Ribonucleoprotein</keyword>
<feature type="binding site" evidence="8">
    <location>
        <position position="161"/>
    </location>
    <ligand>
        <name>[4Fe-4S] cluster</name>
        <dbReference type="ChEBI" id="CHEBI:49883"/>
        <label>2</label>
        <note>4Fe-4S-S-AdoMet</note>
    </ligand>
</feature>
<keyword evidence="13" id="KW-1185">Reference proteome</keyword>
<feature type="binding site" evidence="8">
    <location>
        <position position="158"/>
    </location>
    <ligand>
        <name>[4Fe-4S] cluster</name>
        <dbReference type="ChEBI" id="CHEBI:49883"/>
        <label>2</label>
        <note>4Fe-4S-S-AdoMet</note>
    </ligand>
</feature>
<dbReference type="Gene3D" id="3.40.50.12160">
    <property type="entry name" value="Methylthiotransferase, N-terminal domain"/>
    <property type="match status" value="1"/>
</dbReference>
<keyword evidence="1 8" id="KW-0004">4Fe-4S</keyword>
<reference evidence="12 13" key="1">
    <citation type="submission" date="2017-02" db="EMBL/GenBank/DDBJ databases">
        <authorList>
            <person name="Peterson S.W."/>
        </authorList>
    </citation>
    <scope>NUCLEOTIDE SEQUENCE [LARGE SCALE GENOMIC DNA]</scope>
    <source>
        <strain evidence="12 13">ATCC BAA-908</strain>
    </source>
</reference>
<dbReference type="SMART" id="SM00729">
    <property type="entry name" value="Elp3"/>
    <property type="match status" value="1"/>
</dbReference>
<evidence type="ECO:0000256" key="5">
    <source>
        <dbReference type="ARBA" id="ARBA00022723"/>
    </source>
</evidence>
<dbReference type="Proteomes" id="UP000190423">
    <property type="component" value="Unassembled WGS sequence"/>
</dbReference>
<evidence type="ECO:0000256" key="1">
    <source>
        <dbReference type="ARBA" id="ARBA00022485"/>
    </source>
</evidence>
<dbReference type="SFLD" id="SFLDS00029">
    <property type="entry name" value="Radical_SAM"/>
    <property type="match status" value="1"/>
</dbReference>
<dbReference type="STRING" id="261392.SAMN02745149_01221"/>
<dbReference type="Gene3D" id="3.80.30.20">
    <property type="entry name" value="tm_1862 like domain"/>
    <property type="match status" value="1"/>
</dbReference>
<feature type="binding site" evidence="8">
    <location>
        <position position="81"/>
    </location>
    <ligand>
        <name>[4Fe-4S] cluster</name>
        <dbReference type="ChEBI" id="CHEBI:49883"/>
        <label>1</label>
    </ligand>
</feature>
<dbReference type="AlphaFoldDB" id="A0A1T4KK91"/>
<evidence type="ECO:0000313" key="13">
    <source>
        <dbReference type="Proteomes" id="UP000190423"/>
    </source>
</evidence>
<dbReference type="Pfam" id="PF18693">
    <property type="entry name" value="TRAM_2"/>
    <property type="match status" value="1"/>
</dbReference>
<keyword evidence="2 8" id="KW-0963">Cytoplasm</keyword>
<dbReference type="GO" id="GO:0046872">
    <property type="term" value="F:metal ion binding"/>
    <property type="evidence" value="ECO:0007669"/>
    <property type="project" value="UniProtKB-KW"/>
</dbReference>
<dbReference type="Pfam" id="PF00919">
    <property type="entry name" value="UPF0004"/>
    <property type="match status" value="1"/>
</dbReference>
<keyword evidence="7 8" id="KW-0411">Iron-sulfur</keyword>
<evidence type="ECO:0000259" key="9">
    <source>
        <dbReference type="PROSITE" id="PS50926"/>
    </source>
</evidence>
<feature type="binding site" evidence="8">
    <location>
        <position position="154"/>
    </location>
    <ligand>
        <name>[4Fe-4S] cluster</name>
        <dbReference type="ChEBI" id="CHEBI:49883"/>
        <label>2</label>
        <note>4Fe-4S-S-AdoMet</note>
    </ligand>
</feature>
<dbReference type="SFLD" id="SFLDG01082">
    <property type="entry name" value="B12-binding_domain_containing"/>
    <property type="match status" value="1"/>
</dbReference>
<dbReference type="PROSITE" id="PS51918">
    <property type="entry name" value="RADICAL_SAM"/>
    <property type="match status" value="1"/>
</dbReference>
<dbReference type="GO" id="GO:0005829">
    <property type="term" value="C:cytosol"/>
    <property type="evidence" value="ECO:0007669"/>
    <property type="project" value="TreeGrafter"/>
</dbReference>
<feature type="binding site" evidence="8">
    <location>
        <position position="14"/>
    </location>
    <ligand>
        <name>[4Fe-4S] cluster</name>
        <dbReference type="ChEBI" id="CHEBI:49883"/>
        <label>1</label>
    </ligand>
</feature>
<evidence type="ECO:0000259" key="10">
    <source>
        <dbReference type="PROSITE" id="PS51449"/>
    </source>
</evidence>
<comment type="cofactor">
    <cofactor evidence="8">
        <name>[4Fe-4S] cluster</name>
        <dbReference type="ChEBI" id="CHEBI:49883"/>
    </cofactor>
    <text evidence="8">Binds 2 [4Fe-4S] clusters. One cluster is coordinated with 3 cysteines and an exchangeable S-adenosyl-L-methionine.</text>
</comment>
<accession>A0A1T4KK91</accession>
<evidence type="ECO:0000256" key="8">
    <source>
        <dbReference type="HAMAP-Rule" id="MF_01865"/>
    </source>
</evidence>
<evidence type="ECO:0000256" key="6">
    <source>
        <dbReference type="ARBA" id="ARBA00023004"/>
    </source>
</evidence>
<comment type="catalytic activity">
    <reaction evidence="8">
        <text>L-aspartate(89)-[ribosomal protein uS12]-hydrogen + (sulfur carrier)-SH + AH2 + 2 S-adenosyl-L-methionine = 3-methylsulfanyl-L-aspartate(89)-[ribosomal protein uS12]-hydrogen + (sulfur carrier)-H + 5'-deoxyadenosine + L-methionine + A + S-adenosyl-L-homocysteine + 2 H(+)</text>
        <dbReference type="Rhea" id="RHEA:37087"/>
        <dbReference type="Rhea" id="RHEA-COMP:10460"/>
        <dbReference type="Rhea" id="RHEA-COMP:10461"/>
        <dbReference type="Rhea" id="RHEA-COMP:14737"/>
        <dbReference type="Rhea" id="RHEA-COMP:14739"/>
        <dbReference type="ChEBI" id="CHEBI:13193"/>
        <dbReference type="ChEBI" id="CHEBI:15378"/>
        <dbReference type="ChEBI" id="CHEBI:17319"/>
        <dbReference type="ChEBI" id="CHEBI:17499"/>
        <dbReference type="ChEBI" id="CHEBI:29917"/>
        <dbReference type="ChEBI" id="CHEBI:29961"/>
        <dbReference type="ChEBI" id="CHEBI:57844"/>
        <dbReference type="ChEBI" id="CHEBI:57856"/>
        <dbReference type="ChEBI" id="CHEBI:59789"/>
        <dbReference type="ChEBI" id="CHEBI:64428"/>
        <dbReference type="ChEBI" id="CHEBI:73599"/>
        <dbReference type="EC" id="2.8.4.4"/>
    </reaction>
</comment>
<comment type="subcellular location">
    <subcellularLocation>
        <location evidence="8">Cytoplasm</location>
    </subcellularLocation>
</comment>
<comment type="similarity">
    <text evidence="8">Belongs to the methylthiotransferase family. RimO subfamily.</text>
</comment>
<dbReference type="InterPro" id="IPR002792">
    <property type="entry name" value="TRAM_dom"/>
</dbReference>
<dbReference type="GO" id="GO:0051539">
    <property type="term" value="F:4 iron, 4 sulfur cluster binding"/>
    <property type="evidence" value="ECO:0007669"/>
    <property type="project" value="UniProtKB-UniRule"/>
</dbReference>
<dbReference type="HAMAP" id="MF_01865">
    <property type="entry name" value="MTTase_RimO"/>
    <property type="match status" value="1"/>
</dbReference>
<dbReference type="EMBL" id="FUWG01000008">
    <property type="protein sequence ID" value="SJZ42852.1"/>
    <property type="molecule type" value="Genomic_DNA"/>
</dbReference>
<gene>
    <name evidence="8" type="primary">rimO</name>
    <name evidence="12" type="ORF">SAMN02745149_01221</name>
</gene>
<feature type="binding site" evidence="8">
    <location>
        <position position="50"/>
    </location>
    <ligand>
        <name>[4Fe-4S] cluster</name>
        <dbReference type="ChEBI" id="CHEBI:49883"/>
        <label>1</label>
    </ligand>
</feature>
<dbReference type="NCBIfam" id="TIGR00089">
    <property type="entry name" value="MiaB/RimO family radical SAM methylthiotransferase"/>
    <property type="match status" value="1"/>
</dbReference>
<keyword evidence="12" id="KW-0689">Ribosomal protein</keyword>
<protein>
    <recommendedName>
        <fullName evidence="8">Ribosomal protein uS12 methylthiotransferase RimO</fullName>
        <shortName evidence="8">uS12 MTTase</shortName>
        <shortName evidence="8">uS12 methylthiotransferase</shortName>
        <ecNumber evidence="8">2.8.4.4</ecNumber>
    </recommendedName>
    <alternativeName>
        <fullName evidence="8">Ribosomal protein uS12 (aspartate-C(3))-methylthiotransferase</fullName>
    </alternativeName>
    <alternativeName>
        <fullName evidence="8">Ribosome maturation factor RimO</fullName>
    </alternativeName>
</protein>
<dbReference type="InterPro" id="IPR038135">
    <property type="entry name" value="Methylthiotransferase_N_sf"/>
</dbReference>
<dbReference type="InterPro" id="IPR005840">
    <property type="entry name" value="Ribosomal_uS12_MeSTrfase_RimO"/>
</dbReference>
<dbReference type="GO" id="GO:0035599">
    <property type="term" value="F:aspartic acid methylthiotransferase activity"/>
    <property type="evidence" value="ECO:0007669"/>
    <property type="project" value="TreeGrafter"/>
</dbReference>
<dbReference type="SFLD" id="SFLDG01061">
    <property type="entry name" value="methylthiotransferase"/>
    <property type="match status" value="1"/>
</dbReference>
<dbReference type="InterPro" id="IPR013848">
    <property type="entry name" value="Methylthiotransferase_N"/>
</dbReference>
<feature type="domain" description="Radical SAM core" evidence="11">
    <location>
        <begin position="140"/>
        <end position="394"/>
    </location>
</feature>
<proteinExistence type="inferred from homology"/>
<dbReference type="InterPro" id="IPR005839">
    <property type="entry name" value="Methylthiotransferase"/>
</dbReference>
<feature type="domain" description="TRAM" evidence="9">
    <location>
        <begin position="397"/>
        <end position="473"/>
    </location>
</feature>
<dbReference type="PROSITE" id="PS51449">
    <property type="entry name" value="MTTASE_N"/>
    <property type="match status" value="1"/>
</dbReference>
<dbReference type="InterPro" id="IPR023404">
    <property type="entry name" value="rSAM_horseshoe"/>
</dbReference>
<dbReference type="EC" id="2.8.4.4" evidence="8"/>
<dbReference type="InterPro" id="IPR007197">
    <property type="entry name" value="rSAM"/>
</dbReference>
<dbReference type="Gene3D" id="2.40.50.140">
    <property type="entry name" value="Nucleic acid-binding proteins"/>
    <property type="match status" value="1"/>
</dbReference>
<dbReference type="PANTHER" id="PTHR43837">
    <property type="entry name" value="RIBOSOMAL PROTEIN S12 METHYLTHIOTRANSFERASE RIMO"/>
    <property type="match status" value="1"/>
</dbReference>
<dbReference type="InterPro" id="IPR020612">
    <property type="entry name" value="Methylthiotransferase_CS"/>
</dbReference>